<sequence>MSSLKRPPAHLPHDPDTDDNNQAIDPELRLRTVRTAHSAIAESIVAEGVRSFDGVERTRRGKRCILVMHLRRAISAASKKSMTESYIQYRTTTLPSPPLFRKTGEGEIVGNS</sequence>
<organism evidence="2 3">
    <name type="scientific">Mycena metata</name>
    <dbReference type="NCBI Taxonomy" id="1033252"/>
    <lineage>
        <taxon>Eukaryota</taxon>
        <taxon>Fungi</taxon>
        <taxon>Dikarya</taxon>
        <taxon>Basidiomycota</taxon>
        <taxon>Agaricomycotina</taxon>
        <taxon>Agaricomycetes</taxon>
        <taxon>Agaricomycetidae</taxon>
        <taxon>Agaricales</taxon>
        <taxon>Marasmiineae</taxon>
        <taxon>Mycenaceae</taxon>
        <taxon>Mycena</taxon>
    </lineage>
</organism>
<protein>
    <submittedName>
        <fullName evidence="2">Uncharacterized protein</fullName>
    </submittedName>
</protein>
<keyword evidence="3" id="KW-1185">Reference proteome</keyword>
<gene>
    <name evidence="2" type="ORF">B0H16DRAFT_1448622</name>
</gene>
<evidence type="ECO:0000313" key="2">
    <source>
        <dbReference type="EMBL" id="KAJ7779094.1"/>
    </source>
</evidence>
<accession>A0AAD7K8K9</accession>
<reference evidence="2" key="1">
    <citation type="submission" date="2023-03" db="EMBL/GenBank/DDBJ databases">
        <title>Massive genome expansion in bonnet fungi (Mycena s.s.) driven by repeated elements and novel gene families across ecological guilds.</title>
        <authorList>
            <consortium name="Lawrence Berkeley National Laboratory"/>
            <person name="Harder C.B."/>
            <person name="Miyauchi S."/>
            <person name="Viragh M."/>
            <person name="Kuo A."/>
            <person name="Thoen E."/>
            <person name="Andreopoulos B."/>
            <person name="Lu D."/>
            <person name="Skrede I."/>
            <person name="Drula E."/>
            <person name="Henrissat B."/>
            <person name="Morin E."/>
            <person name="Kohler A."/>
            <person name="Barry K."/>
            <person name="LaButti K."/>
            <person name="Morin E."/>
            <person name="Salamov A."/>
            <person name="Lipzen A."/>
            <person name="Mereny Z."/>
            <person name="Hegedus B."/>
            <person name="Baldrian P."/>
            <person name="Stursova M."/>
            <person name="Weitz H."/>
            <person name="Taylor A."/>
            <person name="Grigoriev I.V."/>
            <person name="Nagy L.G."/>
            <person name="Martin F."/>
            <person name="Kauserud H."/>
        </authorList>
    </citation>
    <scope>NUCLEOTIDE SEQUENCE</scope>
    <source>
        <strain evidence="2">CBHHK182m</strain>
    </source>
</reference>
<dbReference type="Proteomes" id="UP001215598">
    <property type="component" value="Unassembled WGS sequence"/>
</dbReference>
<proteinExistence type="predicted"/>
<evidence type="ECO:0000313" key="3">
    <source>
        <dbReference type="Proteomes" id="UP001215598"/>
    </source>
</evidence>
<evidence type="ECO:0000256" key="1">
    <source>
        <dbReference type="SAM" id="MobiDB-lite"/>
    </source>
</evidence>
<name>A0AAD7K8K9_9AGAR</name>
<dbReference type="EMBL" id="JARKIB010000006">
    <property type="protein sequence ID" value="KAJ7779094.1"/>
    <property type="molecule type" value="Genomic_DNA"/>
</dbReference>
<comment type="caution">
    <text evidence="2">The sequence shown here is derived from an EMBL/GenBank/DDBJ whole genome shotgun (WGS) entry which is preliminary data.</text>
</comment>
<dbReference type="AlphaFoldDB" id="A0AAD7K8K9"/>
<feature type="region of interest" description="Disordered" evidence="1">
    <location>
        <begin position="1"/>
        <end position="24"/>
    </location>
</feature>